<evidence type="ECO:0000256" key="1">
    <source>
        <dbReference type="ARBA" id="ARBA00023015"/>
    </source>
</evidence>
<name>A0A0A9DLD6_ARUDO</name>
<evidence type="ECO:0000313" key="4">
    <source>
        <dbReference type="EMBL" id="JAD86485.1"/>
    </source>
</evidence>
<evidence type="ECO:0000259" key="3">
    <source>
        <dbReference type="Pfam" id="PF23320"/>
    </source>
</evidence>
<evidence type="ECO:0000256" key="2">
    <source>
        <dbReference type="ARBA" id="ARBA00023163"/>
    </source>
</evidence>
<dbReference type="GO" id="GO:0031490">
    <property type="term" value="F:chromatin DNA binding"/>
    <property type="evidence" value="ECO:0007669"/>
    <property type="project" value="TreeGrafter"/>
</dbReference>
<protein>
    <recommendedName>
        <fullName evidence="3">Polycomb protein SUZ12-like zinc finger domain-containing protein</fullName>
    </recommendedName>
</protein>
<accession>A0A0A9DLD6</accession>
<feature type="domain" description="Polycomb protein SUZ12-like zinc finger" evidence="3">
    <location>
        <begin position="55"/>
        <end position="104"/>
    </location>
</feature>
<dbReference type="GO" id="GO:0005634">
    <property type="term" value="C:nucleus"/>
    <property type="evidence" value="ECO:0007669"/>
    <property type="project" value="TreeGrafter"/>
</dbReference>
<keyword evidence="1" id="KW-0805">Transcription regulation</keyword>
<dbReference type="EMBL" id="GBRH01211410">
    <property type="protein sequence ID" value="JAD86485.1"/>
    <property type="molecule type" value="Transcribed_RNA"/>
</dbReference>
<reference evidence="4" key="1">
    <citation type="submission" date="2014-09" db="EMBL/GenBank/DDBJ databases">
        <authorList>
            <person name="Magalhaes I.L.F."/>
            <person name="Oliveira U."/>
            <person name="Santos F.R."/>
            <person name="Vidigal T.H.D.A."/>
            <person name="Brescovit A.D."/>
            <person name="Santos A.J."/>
        </authorList>
    </citation>
    <scope>NUCLEOTIDE SEQUENCE</scope>
    <source>
        <tissue evidence="4">Shoot tissue taken approximately 20 cm above the soil surface</tissue>
    </source>
</reference>
<reference evidence="4" key="2">
    <citation type="journal article" date="2015" name="Data Brief">
        <title>Shoot transcriptome of the giant reed, Arundo donax.</title>
        <authorList>
            <person name="Barrero R.A."/>
            <person name="Guerrero F.D."/>
            <person name="Moolhuijzen P."/>
            <person name="Goolsby J.A."/>
            <person name="Tidwell J."/>
            <person name="Bellgard S.E."/>
            <person name="Bellgard M.I."/>
        </authorList>
    </citation>
    <scope>NUCLEOTIDE SEQUENCE</scope>
    <source>
        <tissue evidence="4">Shoot tissue taken approximately 20 cm above the soil surface</tissue>
    </source>
</reference>
<proteinExistence type="predicted"/>
<keyword evidence="2" id="KW-0804">Transcription</keyword>
<organism evidence="4">
    <name type="scientific">Arundo donax</name>
    <name type="common">Giant reed</name>
    <name type="synonym">Donax arundinaceus</name>
    <dbReference type="NCBI Taxonomy" id="35708"/>
    <lineage>
        <taxon>Eukaryota</taxon>
        <taxon>Viridiplantae</taxon>
        <taxon>Streptophyta</taxon>
        <taxon>Embryophyta</taxon>
        <taxon>Tracheophyta</taxon>
        <taxon>Spermatophyta</taxon>
        <taxon>Magnoliopsida</taxon>
        <taxon>Liliopsida</taxon>
        <taxon>Poales</taxon>
        <taxon>Poaceae</taxon>
        <taxon>PACMAD clade</taxon>
        <taxon>Arundinoideae</taxon>
        <taxon>Arundineae</taxon>
        <taxon>Arundo</taxon>
    </lineage>
</organism>
<dbReference type="Pfam" id="PF23320">
    <property type="entry name" value="Zn_SUZ12"/>
    <property type="match status" value="1"/>
</dbReference>
<dbReference type="PANTHER" id="PTHR22597:SF0">
    <property type="entry name" value="POLYCOMB PROTEIN SUZ12"/>
    <property type="match status" value="1"/>
</dbReference>
<dbReference type="AlphaFoldDB" id="A0A0A9DLD6"/>
<sequence>MPRSGVRQFAIARCTSILHQLLTFVCQDSSFCWFFYLCSYVTTVQTFIHSFLLPVTEDFTCPFCLAKCGSFTGLEYHLVSSHDLFNFHFMVSNKYQCVNVSLKYRTRKNELFPEAVDPRHARFSYFSKYRKPGGFITATEMIVPSNATEMIFASNATEMVRHGHIFTIGSKSVEDAQGYFEDGHVHKENGISVPDVSIDPAQSLHGGNLSPPRVLQFGKTRKLSVDRFDPRNRQLLQNISSSILTKESK</sequence>
<dbReference type="PANTHER" id="PTHR22597">
    <property type="entry name" value="POLYCOMB GROUP PROTEIN"/>
    <property type="match status" value="1"/>
</dbReference>
<dbReference type="InterPro" id="IPR057540">
    <property type="entry name" value="Znf_SUZ12"/>
</dbReference>